<dbReference type="InterPro" id="IPR035398">
    <property type="entry name" value="Bac_rhamnosid_C"/>
</dbReference>
<evidence type="ECO:0000259" key="6">
    <source>
        <dbReference type="Pfam" id="PF17389"/>
    </source>
</evidence>
<dbReference type="Pfam" id="PF17390">
    <property type="entry name" value="Bac_rhamnosid_C"/>
    <property type="match status" value="1"/>
</dbReference>
<dbReference type="Proteomes" id="UP000275356">
    <property type="component" value="Unassembled WGS sequence"/>
</dbReference>
<feature type="domain" description="Alpha-L-rhamnosidase six-hairpin glycosidase" evidence="6">
    <location>
        <begin position="346"/>
        <end position="703"/>
    </location>
</feature>
<keyword evidence="3" id="KW-0378">Hydrolase</keyword>
<dbReference type="PANTHER" id="PTHR33307:SF6">
    <property type="entry name" value="ALPHA-RHAMNOSIDASE (EUROFUNG)-RELATED"/>
    <property type="match status" value="1"/>
</dbReference>
<evidence type="ECO:0000259" key="7">
    <source>
        <dbReference type="Pfam" id="PF17390"/>
    </source>
</evidence>
<dbReference type="GO" id="GO:0005975">
    <property type="term" value="P:carbohydrate metabolic process"/>
    <property type="evidence" value="ECO:0007669"/>
    <property type="project" value="InterPro"/>
</dbReference>
<evidence type="ECO:0000313" key="9">
    <source>
        <dbReference type="Proteomes" id="UP000275356"/>
    </source>
</evidence>
<feature type="domain" description="Bacterial alpha-L-rhamnosidase N-terminal" evidence="5">
    <location>
        <begin position="56"/>
        <end position="192"/>
    </location>
</feature>
<dbReference type="Pfam" id="PF05592">
    <property type="entry name" value="Bac_rhamnosid"/>
    <property type="match status" value="1"/>
</dbReference>
<dbReference type="Gene3D" id="2.60.420.10">
    <property type="entry name" value="Maltose phosphorylase, domain 3"/>
    <property type="match status" value="1"/>
</dbReference>
<dbReference type="InterPro" id="IPR008902">
    <property type="entry name" value="Rhamnosid_concanavalin"/>
</dbReference>
<dbReference type="EC" id="3.2.1.40" evidence="2"/>
<comment type="caution">
    <text evidence="8">The sequence shown here is derived from an EMBL/GenBank/DDBJ whole genome shotgun (WGS) entry which is preliminary data.</text>
</comment>
<sequence>MTSSETQPTPSTLHPDLAPLAGARLLVPTPPPGGSLDRGEAVELIRRVDLDRPRSDVRAARLLVTAHGVVEAFLDGTPASEDLLTPGWTAYEQRLDVAAWDVTTAVRDGAPGTRSLTLSARLGNGWWRGDLGFAAAEASYGEDLGLLAALEITYVDGTRQVVVTDDAWSARTCDVTANNLYLGQRIDARLRAGAGRAVAVRTRDLDPVLLTPRVAEPVRRHEVLRPRRVWRSPSGRVLLDFGQNLVGWLRLRVAGPAGTEITARHAEVLEHGELGTRPLRLATATDTFVLAGTGGPETFEPTLTFHGFRYAELTGWPDDLVAAVEAGTLAPDAIEAVVVHTAMRPTAEFECSEPLVDQLVRNSVWGQKGNFLALPTDCPQRDERLGWTGDIAAYAATAAFQFDAADLLHSWLIDLAHETRAVGFVPVIVPFLVRHGRLDLDSWEVWRTPQAVWSDAACWVPRALWWAYGDVDRLAAHYPGMVAHLESVEPVLSASGLWDGTWQLADWLDPDAPPDDPAAAKADPGVVATAALHHSAAFAAEAATVLGHDEDAARWTALAARLRSAFRTHYVTDDADGLRVRSDCATVYALALRLGLLDEGEDARAAARLAEIVAAGDHRVTTGFAGTPFVTWALSEHGYPDVAYRLLLERECPSWLYPVTMGATTIWERWDSMLPDGTINPGEMTSFNHYALGAVADWIYQVVGGIRPAEPGYRRVLVQPVPGPGIDRARCAYDARVGRIESSWSVDGDVFRLRVEIPDGVPADVVLPDGTRHVVGGGTHDFTCAVHSPAPRGASVS</sequence>
<organism evidence="8 9">
    <name type="scientific">Salana multivorans</name>
    <dbReference type="NCBI Taxonomy" id="120377"/>
    <lineage>
        <taxon>Bacteria</taxon>
        <taxon>Bacillati</taxon>
        <taxon>Actinomycetota</taxon>
        <taxon>Actinomycetes</taxon>
        <taxon>Micrococcales</taxon>
        <taxon>Beutenbergiaceae</taxon>
        <taxon>Salana</taxon>
    </lineage>
</organism>
<evidence type="ECO:0000256" key="2">
    <source>
        <dbReference type="ARBA" id="ARBA00012652"/>
    </source>
</evidence>
<evidence type="ECO:0000313" key="8">
    <source>
        <dbReference type="EMBL" id="ROR93718.1"/>
    </source>
</evidence>
<dbReference type="InterPro" id="IPR016007">
    <property type="entry name" value="Alpha_rhamnosid"/>
</dbReference>
<evidence type="ECO:0000259" key="5">
    <source>
        <dbReference type="Pfam" id="PF08531"/>
    </source>
</evidence>
<reference evidence="8 9" key="1">
    <citation type="submission" date="2018-11" db="EMBL/GenBank/DDBJ databases">
        <title>Sequencing the genomes of 1000 actinobacteria strains.</title>
        <authorList>
            <person name="Klenk H.-P."/>
        </authorList>
    </citation>
    <scope>NUCLEOTIDE SEQUENCE [LARGE SCALE GENOMIC DNA]</scope>
    <source>
        <strain evidence="8 9">DSM 13521</strain>
    </source>
</reference>
<accession>A0A3N2D238</accession>
<dbReference type="Pfam" id="PF17389">
    <property type="entry name" value="Bac_rhamnosid6H"/>
    <property type="match status" value="1"/>
</dbReference>
<dbReference type="InterPro" id="IPR012341">
    <property type="entry name" value="6hp_glycosidase-like_sf"/>
</dbReference>
<dbReference type="GO" id="GO:0030596">
    <property type="term" value="F:alpha-L-rhamnosidase activity"/>
    <property type="evidence" value="ECO:0007669"/>
    <property type="project" value="UniProtKB-EC"/>
</dbReference>
<keyword evidence="9" id="KW-1185">Reference proteome</keyword>
<dbReference type="EMBL" id="RKHQ01000002">
    <property type="protein sequence ID" value="ROR93718.1"/>
    <property type="molecule type" value="Genomic_DNA"/>
</dbReference>
<dbReference type="InterPro" id="IPR008928">
    <property type="entry name" value="6-hairpin_glycosidase_sf"/>
</dbReference>
<evidence type="ECO:0000256" key="3">
    <source>
        <dbReference type="ARBA" id="ARBA00022801"/>
    </source>
</evidence>
<dbReference type="AlphaFoldDB" id="A0A3N2D238"/>
<dbReference type="PANTHER" id="PTHR33307">
    <property type="entry name" value="ALPHA-RHAMNOSIDASE (EUROFUNG)"/>
    <property type="match status" value="1"/>
</dbReference>
<dbReference type="SUPFAM" id="SSF48208">
    <property type="entry name" value="Six-hairpin glycosidases"/>
    <property type="match status" value="1"/>
</dbReference>
<dbReference type="Gene3D" id="2.60.120.260">
    <property type="entry name" value="Galactose-binding domain-like"/>
    <property type="match status" value="2"/>
</dbReference>
<feature type="domain" description="Alpha-L-rhamnosidase concanavalin-like" evidence="4">
    <location>
        <begin position="232"/>
        <end position="340"/>
    </location>
</feature>
<comment type="catalytic activity">
    <reaction evidence="1">
        <text>Hydrolysis of terminal non-reducing alpha-L-rhamnose residues in alpha-L-rhamnosides.</text>
        <dbReference type="EC" id="3.2.1.40"/>
    </reaction>
</comment>
<dbReference type="InterPro" id="IPR035396">
    <property type="entry name" value="Bac_rhamnosid6H"/>
</dbReference>
<dbReference type="InterPro" id="IPR013737">
    <property type="entry name" value="Bac_rhamnosid_N"/>
</dbReference>
<evidence type="ECO:0000259" key="4">
    <source>
        <dbReference type="Pfam" id="PF05592"/>
    </source>
</evidence>
<name>A0A3N2D238_9MICO</name>
<gene>
    <name evidence="8" type="ORF">EDD28_3140</name>
</gene>
<feature type="domain" description="Alpha-L-rhamnosidase C-terminal" evidence="7">
    <location>
        <begin position="705"/>
        <end position="777"/>
    </location>
</feature>
<dbReference type="Gene3D" id="1.50.10.10">
    <property type="match status" value="1"/>
</dbReference>
<proteinExistence type="predicted"/>
<evidence type="ECO:0000256" key="1">
    <source>
        <dbReference type="ARBA" id="ARBA00001445"/>
    </source>
</evidence>
<dbReference type="Pfam" id="PF08531">
    <property type="entry name" value="Bac_rhamnosid_N"/>
    <property type="match status" value="1"/>
</dbReference>
<protein>
    <recommendedName>
        <fullName evidence="2">alpha-L-rhamnosidase</fullName>
        <ecNumber evidence="2">3.2.1.40</ecNumber>
    </recommendedName>
</protein>